<dbReference type="AlphaFoldDB" id="A0A9W4U9D5"/>
<feature type="transmembrane region" description="Helical" evidence="2">
    <location>
        <begin position="51"/>
        <end position="74"/>
    </location>
</feature>
<evidence type="ECO:0000313" key="4">
    <source>
        <dbReference type="EMBL" id="CAI6331874.1"/>
    </source>
</evidence>
<feature type="transmembrane region" description="Helical" evidence="2">
    <location>
        <begin position="102"/>
        <end position="125"/>
    </location>
</feature>
<reference evidence="4" key="1">
    <citation type="submission" date="2023-01" db="EMBL/GenBank/DDBJ databases">
        <authorList>
            <person name="Van Ghelder C."/>
            <person name="Rancurel C."/>
        </authorList>
    </citation>
    <scope>NUCLEOTIDE SEQUENCE</scope>
    <source>
        <strain evidence="4">CNCM I-4278</strain>
    </source>
</reference>
<evidence type="ECO:0000259" key="3">
    <source>
        <dbReference type="Pfam" id="PF20163"/>
    </source>
</evidence>
<organism evidence="4 5">
    <name type="scientific">Periconia digitata</name>
    <dbReference type="NCBI Taxonomy" id="1303443"/>
    <lineage>
        <taxon>Eukaryota</taxon>
        <taxon>Fungi</taxon>
        <taxon>Dikarya</taxon>
        <taxon>Ascomycota</taxon>
        <taxon>Pezizomycotina</taxon>
        <taxon>Dothideomycetes</taxon>
        <taxon>Pleosporomycetidae</taxon>
        <taxon>Pleosporales</taxon>
        <taxon>Massarineae</taxon>
        <taxon>Periconiaceae</taxon>
        <taxon>Periconia</taxon>
    </lineage>
</organism>
<feature type="region of interest" description="Disordered" evidence="1">
    <location>
        <begin position="1"/>
        <end position="25"/>
    </location>
</feature>
<dbReference type="Pfam" id="PF20163">
    <property type="entry name" value="DUF6536"/>
    <property type="match status" value="1"/>
</dbReference>
<proteinExistence type="predicted"/>
<gene>
    <name evidence="4" type="ORF">PDIGIT_LOCUS4903</name>
</gene>
<name>A0A9W4U9D5_9PLEO</name>
<feature type="transmembrane region" description="Helical" evidence="2">
    <location>
        <begin position="373"/>
        <end position="392"/>
    </location>
</feature>
<keyword evidence="5" id="KW-1185">Reference proteome</keyword>
<dbReference type="EMBL" id="CAOQHR010000003">
    <property type="protein sequence ID" value="CAI6331874.1"/>
    <property type="molecule type" value="Genomic_DNA"/>
</dbReference>
<keyword evidence="2" id="KW-0812">Transmembrane</keyword>
<feature type="transmembrane region" description="Helical" evidence="2">
    <location>
        <begin position="617"/>
        <end position="643"/>
    </location>
</feature>
<feature type="transmembrane region" description="Helical" evidence="2">
    <location>
        <begin position="582"/>
        <end position="605"/>
    </location>
</feature>
<dbReference type="PANTHER" id="PTHR35395:SF1">
    <property type="entry name" value="DUF6536 DOMAIN-CONTAINING PROTEIN"/>
    <property type="match status" value="1"/>
</dbReference>
<accession>A0A9W4U9D5</accession>
<evidence type="ECO:0000256" key="1">
    <source>
        <dbReference type="SAM" id="MobiDB-lite"/>
    </source>
</evidence>
<dbReference type="Proteomes" id="UP001152607">
    <property type="component" value="Unassembled WGS sequence"/>
</dbReference>
<keyword evidence="2" id="KW-1133">Transmembrane helix</keyword>
<keyword evidence="2" id="KW-0472">Membrane</keyword>
<dbReference type="InterPro" id="IPR046623">
    <property type="entry name" value="DUF6536"/>
</dbReference>
<feature type="domain" description="DUF6536" evidence="3">
    <location>
        <begin position="52"/>
        <end position="201"/>
    </location>
</feature>
<dbReference type="PANTHER" id="PTHR35395">
    <property type="entry name" value="DUF6536 DOMAIN-CONTAINING PROTEIN"/>
    <property type="match status" value="1"/>
</dbReference>
<evidence type="ECO:0000313" key="5">
    <source>
        <dbReference type="Proteomes" id="UP001152607"/>
    </source>
</evidence>
<feature type="transmembrane region" description="Helical" evidence="2">
    <location>
        <begin position="161"/>
        <end position="178"/>
    </location>
</feature>
<feature type="compositionally biased region" description="Basic and acidic residues" evidence="1">
    <location>
        <begin position="1"/>
        <end position="12"/>
    </location>
</feature>
<evidence type="ECO:0000256" key="2">
    <source>
        <dbReference type="SAM" id="Phobius"/>
    </source>
</evidence>
<sequence>MQTDAEHEDSLETSKFLPPTQSPLKQRRDFLPSKIRSWIDFLNSDTDKFRVASSACAACAFLIFLINVSIFVWATGHRGWPATGRQWLFRGNCEKTARLNSWFHFFINVISTLLLSFSGYCMQFLSAPTSLEVSRAHARGRWLHIGTLSMRNFRDISVKRSWMWVALVVTSLGLQLSYNSMIFMTDTTNEYWPIQVSSAFANNSSAPFSYDPSFENAALFSEQRVLPGWREKFTVQKQTFETEVERLRSLLEKHELERLEPMDCIRAFNVKYQTSYGSVLLVSNNSTSVVHNQCDWVCLDGMNGCEVCYPRYSSSWMCPGVEETLGGCLPFAQELLGNATRWKPGDVLDGSLTTRYCLAERKEATCMLQTNPYVGIIVITMTLVKAVVMFLVSRQYTGCSLVTVGDAIRYFLETPDPYTTKMCLASYRDFQKMRKEWNLTPKKYTPTHFRCCLPGGRLQWASSIILCAVPIGFGFYWFDSKGAFDKGSTIISLGLGPASNFAPDITQFADSIRLSNDKTHSKDLLSRIFMANIPQIWLAALKLLTNGFITGICTELEWASYADRRKGLRVSSNRRDSQRSTYFLQLPYRFSIPLLVVFGILHWLASQSFFVADDDVGATLGISPLGCVISLAILAVIMVYLVVQGLWTVHIQMPLMGSCSAVIAAACQPRDDVEMKEAHSKPVQWGVVCEPMYSGIDEISHCGFSHEYVDIPVGGRVYL</sequence>
<protein>
    <recommendedName>
        <fullName evidence="3">DUF6536 domain-containing protein</fullName>
    </recommendedName>
</protein>
<comment type="caution">
    <text evidence="4">The sequence shown here is derived from an EMBL/GenBank/DDBJ whole genome shotgun (WGS) entry which is preliminary data.</text>
</comment>
<feature type="transmembrane region" description="Helical" evidence="2">
    <location>
        <begin position="458"/>
        <end position="478"/>
    </location>
</feature>
<dbReference type="OrthoDB" id="5429634at2759"/>